<sequence>MILPLFLLVLFCSLDSSSAMRGSLMREGRSAPAAFSPYREEFLRFGRAPLRPIESYNGFF</sequence>
<evidence type="ECO:0000313" key="2">
    <source>
        <dbReference type="EMBL" id="GMT18614.1"/>
    </source>
</evidence>
<feature type="signal peptide" evidence="1">
    <location>
        <begin position="1"/>
        <end position="19"/>
    </location>
</feature>
<dbReference type="EMBL" id="BTSY01000003">
    <property type="protein sequence ID" value="GMT18615.1"/>
    <property type="molecule type" value="Genomic_DNA"/>
</dbReference>
<accession>A0AAV5VJL9</accession>
<evidence type="ECO:0000313" key="3">
    <source>
        <dbReference type="EMBL" id="GMT18615.1"/>
    </source>
</evidence>
<dbReference type="Proteomes" id="UP001432322">
    <property type="component" value="Unassembled WGS sequence"/>
</dbReference>
<comment type="caution">
    <text evidence="2">The sequence shown here is derived from an EMBL/GenBank/DDBJ whole genome shotgun (WGS) entry which is preliminary data.</text>
</comment>
<feature type="non-terminal residue" evidence="2">
    <location>
        <position position="60"/>
    </location>
</feature>
<dbReference type="EMBL" id="BTSY01000003">
    <property type="protein sequence ID" value="GMT18614.1"/>
    <property type="molecule type" value="Genomic_DNA"/>
</dbReference>
<protein>
    <submittedName>
        <fullName evidence="2">Uncharacterized protein</fullName>
    </submittedName>
</protein>
<name>A0AAV5VJL9_9BILA</name>
<evidence type="ECO:0000256" key="1">
    <source>
        <dbReference type="SAM" id="SignalP"/>
    </source>
</evidence>
<proteinExistence type="predicted"/>
<keyword evidence="1" id="KW-0732">Signal</keyword>
<reference evidence="2" key="1">
    <citation type="submission" date="2023-10" db="EMBL/GenBank/DDBJ databases">
        <title>Genome assembly of Pristionchus species.</title>
        <authorList>
            <person name="Yoshida K."/>
            <person name="Sommer R.J."/>
        </authorList>
    </citation>
    <scope>NUCLEOTIDE SEQUENCE</scope>
    <source>
        <strain evidence="2">RS5133</strain>
    </source>
</reference>
<keyword evidence="4" id="KW-1185">Reference proteome</keyword>
<feature type="chain" id="PRO_5044714750" evidence="1">
    <location>
        <begin position="20"/>
        <end position="60"/>
    </location>
</feature>
<organism evidence="2 4">
    <name type="scientific">Pristionchus fissidentatus</name>
    <dbReference type="NCBI Taxonomy" id="1538716"/>
    <lineage>
        <taxon>Eukaryota</taxon>
        <taxon>Metazoa</taxon>
        <taxon>Ecdysozoa</taxon>
        <taxon>Nematoda</taxon>
        <taxon>Chromadorea</taxon>
        <taxon>Rhabditida</taxon>
        <taxon>Rhabditina</taxon>
        <taxon>Diplogasteromorpha</taxon>
        <taxon>Diplogasteroidea</taxon>
        <taxon>Neodiplogasteridae</taxon>
        <taxon>Pristionchus</taxon>
    </lineage>
</organism>
<gene>
    <name evidence="2" type="ORF">PFISCL1PPCAC_9911</name>
    <name evidence="3" type="ORF">PFISCL1PPCAC_9912</name>
</gene>
<dbReference type="AlphaFoldDB" id="A0AAV5VJL9"/>
<evidence type="ECO:0000313" key="4">
    <source>
        <dbReference type="Proteomes" id="UP001432322"/>
    </source>
</evidence>